<proteinExistence type="predicted"/>
<dbReference type="AlphaFoldDB" id="A0A173Z3F3"/>
<dbReference type="Proteomes" id="UP000095645">
    <property type="component" value="Unassembled WGS sequence"/>
</dbReference>
<dbReference type="InterPro" id="IPR009229">
    <property type="entry name" value="AgrD"/>
</dbReference>
<dbReference type="RefSeq" id="WP_055057564.1">
    <property type="nucleotide sequence ID" value="NZ_CYZP01000005.1"/>
</dbReference>
<accession>A0A173Z3F3</accession>
<dbReference type="NCBIfam" id="TIGR04223">
    <property type="entry name" value="quorum_AgrD"/>
    <property type="match status" value="1"/>
</dbReference>
<gene>
    <name evidence="1" type="ORF">ERS852476_00873</name>
</gene>
<evidence type="ECO:0000313" key="1">
    <source>
        <dbReference type="EMBL" id="CUN70814.1"/>
    </source>
</evidence>
<evidence type="ECO:0000313" key="2">
    <source>
        <dbReference type="Proteomes" id="UP000095645"/>
    </source>
</evidence>
<reference evidence="1 2" key="1">
    <citation type="submission" date="2015-09" db="EMBL/GenBank/DDBJ databases">
        <authorList>
            <consortium name="Pathogen Informatics"/>
        </authorList>
    </citation>
    <scope>NUCLEOTIDE SEQUENCE [LARGE SCALE GENOMIC DNA]</scope>
    <source>
        <strain evidence="1 2">2789STDY5834861</strain>
    </source>
</reference>
<organism evidence="1 2">
    <name type="scientific">Blautia obeum</name>
    <dbReference type="NCBI Taxonomy" id="40520"/>
    <lineage>
        <taxon>Bacteria</taxon>
        <taxon>Bacillati</taxon>
        <taxon>Bacillota</taxon>
        <taxon>Clostridia</taxon>
        <taxon>Lachnospirales</taxon>
        <taxon>Lachnospiraceae</taxon>
        <taxon>Blautia</taxon>
    </lineage>
</organism>
<name>A0A173Z3F3_9FIRM</name>
<protein>
    <submittedName>
        <fullName evidence="1">Cyclic lactone autoinducer peptide</fullName>
    </submittedName>
</protein>
<dbReference type="EMBL" id="CYZP01000005">
    <property type="protein sequence ID" value="CUN70814.1"/>
    <property type="molecule type" value="Genomic_DNA"/>
</dbReference>
<sequence length="49" mass="5556">MKKQVTKSVAKGMKAALDVVLRTEANTASCLIMYQPKAPKELMNYRRNK</sequence>